<dbReference type="EMBL" id="BMNC01000014">
    <property type="protein sequence ID" value="GGN17420.1"/>
    <property type="molecule type" value="Genomic_DNA"/>
</dbReference>
<evidence type="ECO:0000313" key="1">
    <source>
        <dbReference type="EMBL" id="GGN17420.1"/>
    </source>
</evidence>
<evidence type="ECO:0000313" key="2">
    <source>
        <dbReference type="Proteomes" id="UP000597656"/>
    </source>
</evidence>
<evidence type="ECO:0008006" key="3">
    <source>
        <dbReference type="Google" id="ProtNLM"/>
    </source>
</evidence>
<accession>A0ABQ2IMM6</accession>
<name>A0ABQ2IMM6_9PSEU</name>
<protein>
    <recommendedName>
        <fullName evidence="3">Type II toxin-antitoxin system RelE/ParE family toxin</fullName>
    </recommendedName>
</protein>
<sequence length="110" mass="12707">MALLLHQMTRRSGSERSPYDVVWPATVVAALKKSELRWQADLIVNFVYTELAFDPTEFGVYGRKFGGAKREGEYSVIQKHFYVIYELKGSTLTVMDVRPRHDRGTRPGRR</sequence>
<comment type="caution">
    <text evidence="1">The sequence shown here is derived from an EMBL/GenBank/DDBJ whole genome shotgun (WGS) entry which is preliminary data.</text>
</comment>
<reference evidence="2" key="1">
    <citation type="journal article" date="2019" name="Int. J. Syst. Evol. Microbiol.">
        <title>The Global Catalogue of Microorganisms (GCM) 10K type strain sequencing project: providing services to taxonomists for standard genome sequencing and annotation.</title>
        <authorList>
            <consortium name="The Broad Institute Genomics Platform"/>
            <consortium name="The Broad Institute Genome Sequencing Center for Infectious Disease"/>
            <person name="Wu L."/>
            <person name="Ma J."/>
        </authorList>
    </citation>
    <scope>NUCLEOTIDE SEQUENCE [LARGE SCALE GENOMIC DNA]</scope>
    <source>
        <strain evidence="2">CGMCC 4.7319</strain>
    </source>
</reference>
<proteinExistence type="predicted"/>
<gene>
    <name evidence="1" type="ORF">GCM10011609_67850</name>
</gene>
<keyword evidence="2" id="KW-1185">Reference proteome</keyword>
<organism evidence="1 2">
    <name type="scientific">Lentzea pudingi</name>
    <dbReference type="NCBI Taxonomy" id="1789439"/>
    <lineage>
        <taxon>Bacteria</taxon>
        <taxon>Bacillati</taxon>
        <taxon>Actinomycetota</taxon>
        <taxon>Actinomycetes</taxon>
        <taxon>Pseudonocardiales</taxon>
        <taxon>Pseudonocardiaceae</taxon>
        <taxon>Lentzea</taxon>
    </lineage>
</organism>
<dbReference type="Proteomes" id="UP000597656">
    <property type="component" value="Unassembled WGS sequence"/>
</dbReference>